<reference evidence="1" key="1">
    <citation type="journal article" date="2020" name="Stud. Mycol.">
        <title>101 Dothideomycetes genomes: a test case for predicting lifestyles and emergence of pathogens.</title>
        <authorList>
            <person name="Haridas S."/>
            <person name="Albert R."/>
            <person name="Binder M."/>
            <person name="Bloem J."/>
            <person name="Labutti K."/>
            <person name="Salamov A."/>
            <person name="Andreopoulos B."/>
            <person name="Baker S."/>
            <person name="Barry K."/>
            <person name="Bills G."/>
            <person name="Bluhm B."/>
            <person name="Cannon C."/>
            <person name="Castanera R."/>
            <person name="Culley D."/>
            <person name="Daum C."/>
            <person name="Ezra D."/>
            <person name="Gonzalez J."/>
            <person name="Henrissat B."/>
            <person name="Kuo A."/>
            <person name="Liang C."/>
            <person name="Lipzen A."/>
            <person name="Lutzoni F."/>
            <person name="Magnuson J."/>
            <person name="Mondo S."/>
            <person name="Nolan M."/>
            <person name="Ohm R."/>
            <person name="Pangilinan J."/>
            <person name="Park H.-J."/>
            <person name="Ramirez L."/>
            <person name="Alfaro M."/>
            <person name="Sun H."/>
            <person name="Tritt A."/>
            <person name="Yoshinaga Y."/>
            <person name="Zwiers L.-H."/>
            <person name="Turgeon B."/>
            <person name="Goodwin S."/>
            <person name="Spatafora J."/>
            <person name="Crous P."/>
            <person name="Grigoriev I."/>
        </authorList>
    </citation>
    <scope>NUCLEOTIDE SEQUENCE</scope>
    <source>
        <strain evidence="1">CBS 115976</strain>
    </source>
</reference>
<dbReference type="AlphaFoldDB" id="A0A6A6U4J2"/>
<organism evidence="1 2">
    <name type="scientific">Microthyrium microscopicum</name>
    <dbReference type="NCBI Taxonomy" id="703497"/>
    <lineage>
        <taxon>Eukaryota</taxon>
        <taxon>Fungi</taxon>
        <taxon>Dikarya</taxon>
        <taxon>Ascomycota</taxon>
        <taxon>Pezizomycotina</taxon>
        <taxon>Dothideomycetes</taxon>
        <taxon>Dothideomycetes incertae sedis</taxon>
        <taxon>Microthyriales</taxon>
        <taxon>Microthyriaceae</taxon>
        <taxon>Microthyrium</taxon>
    </lineage>
</organism>
<proteinExistence type="predicted"/>
<protein>
    <recommendedName>
        <fullName evidence="3">Cytoskeleton organization protein</fullName>
    </recommendedName>
</protein>
<evidence type="ECO:0000313" key="1">
    <source>
        <dbReference type="EMBL" id="KAF2666048.1"/>
    </source>
</evidence>
<evidence type="ECO:0000313" key="2">
    <source>
        <dbReference type="Proteomes" id="UP000799302"/>
    </source>
</evidence>
<sequence>MAFRLLPYRNFVEGYQKHPDQGLKASEKRLKKEPSNTQFLLAQAEFLWRLRRFDEALKSIWSLKFAPTDPLDPELLSEIQYLVAQCQKATLTFNHTLNPALSALWKQAQDNAHSQDLRIVRKALFRAAWRDEYWDLAQQLFARLQKENPNQVQYHFAWIACSQMQATMMPKDDKMAQNLKLLAFRSLKAIVDNTIAKKDTQRKLSDSHHLRLIDTIYSAQNEYSDLLGVYINTTLDAIPTIGANNIEFIRAKVEVLQKLDRQKELFDFAYGSLKALLQAKASGSPKRKAEDMEKGQDNRITALSWADDWHIWQAMIDSQKKEPTSPEAAEEISSLIQDFLSANSTDRNATRAYLMWITAHNRQNLLAVLIETFTTQCSRRACFGDLRQFLKDLSHPEEEKFLNHIDEEAKSHTPWSESGQSDVDLSKAKDWVMINVNALKFEYLLCISKAPLPTKDSLEAFVSDALRMYKISLGIDRECGDEACLLVVMALVKLHHFSRDHELDENDPTNRSPGGTPAKKVSPQCYLVQAISLLQLLHSNSPHNYSASLLSIAISQMLNLTSMACAAISPLNVKEVQHDTTGHLFWSRISISHPFDCSKSLSHRSQKGADYSTPAVGLANAAQWFENASDRTMTFMSDILDIVPFDKFAEFNAFRHNIENSFSRALYILELHRLNRLTGASTANTVLPPDFDKMIQDNRDFATIPSYEYPSTQTFDSFVLSTPKPSRYWLARQTTNTLLIHLLTTKPPHEPYLLPLLDTSVSYLESNISDISYQLTPAELAIAPAWDALLPLVAWLILGPSDTRASKNIAKDITAFAGLLSALEKAPEHDVLPSSEAVHAFYLRYDILLAARTFVDAATLATKGKSPIAKSVPIAALKSVTSAVDAASRVLREAGSSWRDSVKREGKKVVQELVGAGATGEEIGELFSEVGGWSVDGVVKDIVESAVDALDGLSKVKV</sequence>
<dbReference type="Pfam" id="PF09797">
    <property type="entry name" value="NatB_MDM20"/>
    <property type="match status" value="1"/>
</dbReference>
<dbReference type="OrthoDB" id="24670at2759"/>
<dbReference type="EMBL" id="MU004239">
    <property type="protein sequence ID" value="KAF2666048.1"/>
    <property type="molecule type" value="Genomic_DNA"/>
</dbReference>
<dbReference type="SUPFAM" id="SSF48452">
    <property type="entry name" value="TPR-like"/>
    <property type="match status" value="1"/>
</dbReference>
<name>A0A6A6U4J2_9PEZI</name>
<accession>A0A6A6U4J2</accession>
<dbReference type="Proteomes" id="UP000799302">
    <property type="component" value="Unassembled WGS sequence"/>
</dbReference>
<dbReference type="InterPro" id="IPR019183">
    <property type="entry name" value="NAA25_NatB_aux_su"/>
</dbReference>
<evidence type="ECO:0008006" key="3">
    <source>
        <dbReference type="Google" id="ProtNLM"/>
    </source>
</evidence>
<keyword evidence="2" id="KW-1185">Reference proteome</keyword>
<gene>
    <name evidence="1" type="ORF">BT63DRAFT_48014</name>
</gene>
<dbReference type="InterPro" id="IPR011990">
    <property type="entry name" value="TPR-like_helical_dom_sf"/>
</dbReference>